<dbReference type="InterPro" id="IPR050500">
    <property type="entry name" value="Phos_Acetyltrans/Butyryltrans"/>
</dbReference>
<keyword evidence="7" id="KW-1185">Reference proteome</keyword>
<keyword evidence="4" id="KW-0812">Transmembrane</keyword>
<sequence length="299" mass="32053">MIKELSEFIKLAKERPARRIAVAAAEDEDVLMALQNAVSEGVATPVLIGDKSKIIRIAESLNFNLDNIELIESNNNIESCRIAVEMVKTGRAEILMKGLTKTGDLLKAVLDKQIGLSTGNLISHVAFFQSPYYHKIFCVTDAAMNIAPSLDEKVQIINNAVSACHHIGIKKPNVAVAAAIETVNPKMEATVHASQLKEMNEKGKIEGCLIEGPLAIDIAFSREAAKHKGVNSEVAGNCDIVLVPDIEAGNMFYKALNFLGGAATAAIIMGASAPIVLTSRSDDERSKLLSIALATLIHN</sequence>
<proteinExistence type="inferred from homology"/>
<dbReference type="Gene3D" id="3.40.718.10">
    <property type="entry name" value="Isopropylmalate Dehydrogenase"/>
    <property type="match status" value="1"/>
</dbReference>
<protein>
    <submittedName>
        <fullName evidence="6">Phosphate butyryltransferase</fullName>
        <ecNumber evidence="6">2.3.1.19</ecNumber>
    </submittedName>
</protein>
<dbReference type="STRING" id="1562970.ING2E5B_1867"/>
<keyword evidence="3 6" id="KW-0012">Acyltransferase</keyword>
<dbReference type="Proteomes" id="UP000032417">
    <property type="component" value="Chromosome 1"/>
</dbReference>
<dbReference type="HOGENOM" id="CLU_056531_0_0_10"/>
<gene>
    <name evidence="6" type="primary">ptb</name>
    <name evidence="6" type="ORF">ING2E5B_1867</name>
</gene>
<dbReference type="EMBL" id="LN515532">
    <property type="protein sequence ID" value="CEA16605.1"/>
    <property type="molecule type" value="Genomic_DNA"/>
</dbReference>
<dbReference type="EC" id="2.3.1.19" evidence="6"/>
<dbReference type="KEGG" id="pbt:ING2E5B_1867"/>
<dbReference type="NCBIfam" id="NF006045">
    <property type="entry name" value="PRK08190.1"/>
    <property type="match status" value="1"/>
</dbReference>
<evidence type="ECO:0000259" key="5">
    <source>
        <dbReference type="Pfam" id="PF01515"/>
    </source>
</evidence>
<keyword evidence="4" id="KW-0472">Membrane</keyword>
<feature type="transmembrane region" description="Helical" evidence="4">
    <location>
        <begin position="255"/>
        <end position="277"/>
    </location>
</feature>
<feature type="domain" description="Phosphate acetyl/butaryl transferase" evidence="5">
    <location>
        <begin position="10"/>
        <end position="76"/>
    </location>
</feature>
<name>A0A098C122_9BACT</name>
<dbReference type="InterPro" id="IPR012147">
    <property type="entry name" value="P_Ac_Bu_trans"/>
</dbReference>
<dbReference type="OrthoDB" id="9774179at2"/>
<reference evidence="6 7" key="1">
    <citation type="submission" date="2014-08" db="EMBL/GenBank/DDBJ databases">
        <authorList>
            <person name="Wibberg D."/>
        </authorList>
    </citation>
    <scope>NUCLEOTIDE SEQUENCE [LARGE SCALE GENOMIC DNA]</scope>
    <source>
        <strain evidence="7">ING2-E5B</strain>
    </source>
</reference>
<dbReference type="InterPro" id="IPR002505">
    <property type="entry name" value="PTA_PTB"/>
</dbReference>
<evidence type="ECO:0000256" key="1">
    <source>
        <dbReference type="ARBA" id="ARBA00005656"/>
    </source>
</evidence>
<feature type="domain" description="Phosphate acetyl/butaryl transferase" evidence="5">
    <location>
        <begin position="79"/>
        <end position="294"/>
    </location>
</feature>
<dbReference type="PANTHER" id="PTHR43356:SF2">
    <property type="entry name" value="PHOSPHATE ACETYLTRANSFERASE"/>
    <property type="match status" value="1"/>
</dbReference>
<dbReference type="PANTHER" id="PTHR43356">
    <property type="entry name" value="PHOSPHATE ACETYLTRANSFERASE"/>
    <property type="match status" value="1"/>
</dbReference>
<dbReference type="PIRSF" id="PIRSF000428">
    <property type="entry name" value="P_Ac_trans"/>
    <property type="match status" value="1"/>
</dbReference>
<evidence type="ECO:0000256" key="4">
    <source>
        <dbReference type="SAM" id="Phobius"/>
    </source>
</evidence>
<dbReference type="AlphaFoldDB" id="A0A098C122"/>
<organism evidence="6 7">
    <name type="scientific">Fermentimonas caenicola</name>
    <dbReference type="NCBI Taxonomy" id="1562970"/>
    <lineage>
        <taxon>Bacteria</taxon>
        <taxon>Pseudomonadati</taxon>
        <taxon>Bacteroidota</taxon>
        <taxon>Bacteroidia</taxon>
        <taxon>Bacteroidales</taxon>
        <taxon>Dysgonomonadaceae</taxon>
        <taxon>Fermentimonas</taxon>
    </lineage>
</organism>
<evidence type="ECO:0000313" key="7">
    <source>
        <dbReference type="Proteomes" id="UP000032417"/>
    </source>
</evidence>
<dbReference type="SUPFAM" id="SSF53659">
    <property type="entry name" value="Isocitrate/Isopropylmalate dehydrogenase-like"/>
    <property type="match status" value="1"/>
</dbReference>
<evidence type="ECO:0000313" key="6">
    <source>
        <dbReference type="EMBL" id="CEA16605.1"/>
    </source>
</evidence>
<accession>A0A098C122</accession>
<evidence type="ECO:0000256" key="2">
    <source>
        <dbReference type="ARBA" id="ARBA00022679"/>
    </source>
</evidence>
<comment type="similarity">
    <text evidence="1">Belongs to the phosphate acetyltransferase and butyryltransferase family.</text>
</comment>
<dbReference type="PATRIC" id="fig|1562970.3.peg.1848"/>
<keyword evidence="4" id="KW-1133">Transmembrane helix</keyword>
<dbReference type="Pfam" id="PF01515">
    <property type="entry name" value="PTA_PTB"/>
    <property type="match status" value="2"/>
</dbReference>
<keyword evidence="2 6" id="KW-0808">Transferase</keyword>
<evidence type="ECO:0000256" key="3">
    <source>
        <dbReference type="ARBA" id="ARBA00023315"/>
    </source>
</evidence>
<dbReference type="GO" id="GO:0050182">
    <property type="term" value="F:phosphate butyryltransferase activity"/>
    <property type="evidence" value="ECO:0007669"/>
    <property type="project" value="UniProtKB-EC"/>
</dbReference>